<dbReference type="AlphaFoldDB" id="L2FA76"/>
<reference evidence="1 2" key="1">
    <citation type="journal article" date="2013" name="Genome Announc.">
        <title>Genome Sequence of Moraxella macacae 0408225, a Novel Bacterial Species Isolated from a Cynomolgus Macaque with Epistaxis.</title>
        <authorList>
            <person name="Ladner J.T."/>
            <person name="Whitehouse C.A."/>
            <person name="Koroleva G.I."/>
            <person name="Palacios G.F."/>
        </authorList>
    </citation>
    <scope>NUCLEOTIDE SEQUENCE [LARGE SCALE GENOMIC DNA]</scope>
    <source>
        <strain evidence="1 2">0408225</strain>
    </source>
</reference>
<accession>L2FA76</accession>
<proteinExistence type="predicted"/>
<dbReference type="Proteomes" id="UP000023795">
    <property type="component" value="Unassembled WGS sequence"/>
</dbReference>
<keyword evidence="2" id="KW-1185">Reference proteome</keyword>
<organism evidence="1 2">
    <name type="scientific">Moraxella macacae 0408225</name>
    <dbReference type="NCBI Taxonomy" id="1230338"/>
    <lineage>
        <taxon>Bacteria</taxon>
        <taxon>Pseudomonadati</taxon>
        <taxon>Pseudomonadota</taxon>
        <taxon>Gammaproteobacteria</taxon>
        <taxon>Moraxellales</taxon>
        <taxon>Moraxellaceae</taxon>
        <taxon>Moraxella</taxon>
    </lineage>
</organism>
<sequence>MFDKSCLDRSFVEKNRLHKNTYTSIANFFTFNKNPIHATKFWYILYIIIKTFFIKKGFNSQIKTFLGIQN</sequence>
<dbReference type="PATRIC" id="fig|1230338.3.peg.693"/>
<comment type="caution">
    <text evidence="1">The sequence shown here is derived from an EMBL/GenBank/DDBJ whole genome shotgun (WGS) entry which is preliminary data.</text>
</comment>
<protein>
    <submittedName>
        <fullName evidence="1">Uncharacterized protein</fullName>
    </submittedName>
</protein>
<dbReference type="EMBL" id="ANIN01000001">
    <property type="protein sequence ID" value="ELA09373.1"/>
    <property type="molecule type" value="Genomic_DNA"/>
</dbReference>
<gene>
    <name evidence="1" type="ORF">MOMA_03185</name>
</gene>
<evidence type="ECO:0000313" key="1">
    <source>
        <dbReference type="EMBL" id="ELA09373.1"/>
    </source>
</evidence>
<name>L2FA76_9GAMM</name>
<evidence type="ECO:0000313" key="2">
    <source>
        <dbReference type="Proteomes" id="UP000023795"/>
    </source>
</evidence>